<dbReference type="EMBL" id="JABCLB010000373">
    <property type="protein sequence ID" value="NMU81892.1"/>
    <property type="molecule type" value="Genomic_DNA"/>
</dbReference>
<dbReference type="AlphaFoldDB" id="A0A7Y0XB36"/>
<dbReference type="Proteomes" id="UP000518904">
    <property type="component" value="Unassembled WGS sequence"/>
</dbReference>
<protein>
    <submittedName>
        <fullName evidence="1">Uncharacterized protein</fullName>
    </submittedName>
</protein>
<sequence length="71" mass="7894">MKLLDSPYLKPIWAKYIPMPLKVAESLLDDAPLTKIMADSLDVERLRTGLPLYASVFKSDGALTDLLQCVT</sequence>
<name>A0A7Y0XB36_VIBPH</name>
<organism evidence="1 2">
    <name type="scientific">Vibrio parahaemolyticus</name>
    <dbReference type="NCBI Taxonomy" id="670"/>
    <lineage>
        <taxon>Bacteria</taxon>
        <taxon>Pseudomonadati</taxon>
        <taxon>Pseudomonadota</taxon>
        <taxon>Gammaproteobacteria</taxon>
        <taxon>Vibrionales</taxon>
        <taxon>Vibrionaceae</taxon>
        <taxon>Vibrio</taxon>
    </lineage>
</organism>
<evidence type="ECO:0000313" key="2">
    <source>
        <dbReference type="Proteomes" id="UP000518904"/>
    </source>
</evidence>
<gene>
    <name evidence="1" type="ORF">HKB16_03275</name>
</gene>
<evidence type="ECO:0000313" key="1">
    <source>
        <dbReference type="EMBL" id="NMU81892.1"/>
    </source>
</evidence>
<feature type="non-terminal residue" evidence="1">
    <location>
        <position position="71"/>
    </location>
</feature>
<accession>A0A7Y0XB36</accession>
<comment type="caution">
    <text evidence="1">The sequence shown here is derived from an EMBL/GenBank/DDBJ whole genome shotgun (WGS) entry which is preliminary data.</text>
</comment>
<proteinExistence type="predicted"/>
<reference evidence="1 2" key="1">
    <citation type="submission" date="2020-04" db="EMBL/GenBank/DDBJ databases">
        <title>Whole-genome sequencing of Vibrio spp. from China reveals different genetic environments of blaCTX-M-14 among diverse lineages.</title>
        <authorList>
            <person name="Zheng Z."/>
            <person name="Ye L."/>
            <person name="Chen S."/>
        </authorList>
    </citation>
    <scope>NUCLEOTIDE SEQUENCE [LARGE SCALE GENOMIC DNA]</scope>
    <source>
        <strain evidence="1 2">Vb0551</strain>
    </source>
</reference>